<reference evidence="7" key="1">
    <citation type="submission" date="2023-03" db="UniProtKB">
        <authorList>
            <consortium name="WormBaseParasite"/>
        </authorList>
    </citation>
    <scope>IDENTIFICATION</scope>
</reference>
<evidence type="ECO:0000313" key="6">
    <source>
        <dbReference type="Proteomes" id="UP000036681"/>
    </source>
</evidence>
<dbReference type="Proteomes" id="UP000036681">
    <property type="component" value="Unplaced"/>
</dbReference>
<protein>
    <recommendedName>
        <fullName evidence="1">WD repeat-containing protein 89</fullName>
    </recommendedName>
</protein>
<evidence type="ECO:0000256" key="5">
    <source>
        <dbReference type="SAM" id="MobiDB-lite"/>
    </source>
</evidence>
<evidence type="ECO:0000256" key="1">
    <source>
        <dbReference type="ARBA" id="ARBA00021125"/>
    </source>
</evidence>
<dbReference type="InterPro" id="IPR015943">
    <property type="entry name" value="WD40/YVTN_repeat-like_dom_sf"/>
</dbReference>
<keyword evidence="3" id="KW-0677">Repeat</keyword>
<sequence>MTSDPLFSWSAPEATESWYVSDICICDVNRVVGSLSNGSTSTVVAIDPNSGKKVAEWNEVPTTVVSVGYCHAKSVLYAFDKEGTIWQLDIRSSSVCSTLSSAISTRWPNSIAHTGAVSNDEHSLAVAVTISNDGSKKKKKRNVGDGDRASDSDDESVEPFTYSIELCDARNMGTPVCSYNRSHSDDVQALRFSTEQPSSLISAGADGLVNIFESRIADEDDALQSTNQMDSSVSRVGFLSSSRAYALTDDNRYSLLKLNSADDVDVVFRKKYANDGHFLVDILDCGRNECVYLLESTADGKAIVHNVPNDGCKIHKVKQFEAHSDLIRCVHYDVDQRLLVSGGDDGRIVGYELTPPSVDVYVAKGKPKDKCWRQKPYAR</sequence>
<organism evidence="6 7">
    <name type="scientific">Ascaris lumbricoides</name>
    <name type="common">Giant roundworm</name>
    <dbReference type="NCBI Taxonomy" id="6252"/>
    <lineage>
        <taxon>Eukaryota</taxon>
        <taxon>Metazoa</taxon>
        <taxon>Ecdysozoa</taxon>
        <taxon>Nematoda</taxon>
        <taxon>Chromadorea</taxon>
        <taxon>Rhabditida</taxon>
        <taxon>Spirurina</taxon>
        <taxon>Ascaridomorpha</taxon>
        <taxon>Ascaridoidea</taxon>
        <taxon>Ascarididae</taxon>
        <taxon>Ascaris</taxon>
    </lineage>
</organism>
<evidence type="ECO:0000256" key="4">
    <source>
        <dbReference type="PROSITE-ProRule" id="PRU00221"/>
    </source>
</evidence>
<dbReference type="WBParaSite" id="ALUE_0000645501-mRNA-1">
    <property type="protein sequence ID" value="ALUE_0000645501-mRNA-1"/>
    <property type="gene ID" value="ALUE_0000645501"/>
</dbReference>
<evidence type="ECO:0000313" key="7">
    <source>
        <dbReference type="WBParaSite" id="ALUE_0000645501-mRNA-1"/>
    </source>
</evidence>
<feature type="compositionally biased region" description="Basic and acidic residues" evidence="5">
    <location>
        <begin position="142"/>
        <end position="151"/>
    </location>
</feature>
<keyword evidence="6" id="KW-1185">Reference proteome</keyword>
<keyword evidence="2 4" id="KW-0853">WD repeat</keyword>
<dbReference type="AlphaFoldDB" id="A0A9J2P967"/>
<feature type="repeat" description="WD" evidence="4">
    <location>
        <begin position="320"/>
        <end position="353"/>
    </location>
</feature>
<evidence type="ECO:0000256" key="3">
    <source>
        <dbReference type="ARBA" id="ARBA00022737"/>
    </source>
</evidence>
<dbReference type="Gene3D" id="2.130.10.10">
    <property type="entry name" value="YVTN repeat-like/Quinoprotein amine dehydrogenase"/>
    <property type="match status" value="2"/>
</dbReference>
<name>A0A9J2P967_ASCLU</name>
<evidence type="ECO:0000256" key="2">
    <source>
        <dbReference type="ARBA" id="ARBA00022574"/>
    </source>
</evidence>
<dbReference type="SUPFAM" id="SSF50978">
    <property type="entry name" value="WD40 repeat-like"/>
    <property type="match status" value="1"/>
</dbReference>
<dbReference type="Pfam" id="PF00400">
    <property type="entry name" value="WD40"/>
    <property type="match status" value="1"/>
</dbReference>
<feature type="region of interest" description="Disordered" evidence="5">
    <location>
        <begin position="135"/>
        <end position="156"/>
    </location>
</feature>
<proteinExistence type="predicted"/>
<dbReference type="PANTHER" id="PTHR22889:SF0">
    <property type="entry name" value="WD REPEAT-CONTAINING PROTEIN 89"/>
    <property type="match status" value="1"/>
</dbReference>
<accession>A0A9J2P967</accession>
<dbReference type="InterPro" id="IPR001680">
    <property type="entry name" value="WD40_rpt"/>
</dbReference>
<dbReference type="InterPro" id="IPR036322">
    <property type="entry name" value="WD40_repeat_dom_sf"/>
</dbReference>
<dbReference type="PROSITE" id="PS50082">
    <property type="entry name" value="WD_REPEATS_2"/>
    <property type="match status" value="1"/>
</dbReference>
<dbReference type="InterPro" id="IPR039328">
    <property type="entry name" value="WDR89"/>
</dbReference>
<dbReference type="PANTHER" id="PTHR22889">
    <property type="entry name" value="WD REPEAT-CONTAINING PROTEIN 89"/>
    <property type="match status" value="1"/>
</dbReference>
<dbReference type="SMART" id="SM00320">
    <property type="entry name" value="WD40"/>
    <property type="match status" value="2"/>
</dbReference>